<name>A0A8A3PNI7_9HELO</name>
<dbReference type="SUPFAM" id="SSF48452">
    <property type="entry name" value="TPR-like"/>
    <property type="match status" value="1"/>
</dbReference>
<dbReference type="GO" id="GO:0051787">
    <property type="term" value="F:misfolded protein binding"/>
    <property type="evidence" value="ECO:0007669"/>
    <property type="project" value="TreeGrafter"/>
</dbReference>
<evidence type="ECO:0000313" key="4">
    <source>
        <dbReference type="Proteomes" id="UP000672032"/>
    </source>
</evidence>
<reference evidence="3" key="1">
    <citation type="submission" date="2020-10" db="EMBL/GenBank/DDBJ databases">
        <title>Genome Sequence of Monilinia vaccinii-corymbosi Sheds Light on Mummy Berry Disease Infection of Blueberry and Mating Type.</title>
        <authorList>
            <person name="Yow A.G."/>
            <person name="Zhang Y."/>
            <person name="Bansal K."/>
            <person name="Eacker S.M."/>
            <person name="Sullivan S."/>
            <person name="Liachko I."/>
            <person name="Cubeta M.A."/>
            <person name="Rollins J.A."/>
            <person name="Ashrafi H."/>
        </authorList>
    </citation>
    <scope>NUCLEOTIDE SEQUENCE</scope>
    <source>
        <strain evidence="3">RL-1</strain>
    </source>
</reference>
<evidence type="ECO:0000256" key="1">
    <source>
        <dbReference type="SAM" id="MobiDB-lite"/>
    </source>
</evidence>
<organism evidence="3 4">
    <name type="scientific">Monilinia vaccinii-corymbosi</name>
    <dbReference type="NCBI Taxonomy" id="61207"/>
    <lineage>
        <taxon>Eukaryota</taxon>
        <taxon>Fungi</taxon>
        <taxon>Dikarya</taxon>
        <taxon>Ascomycota</taxon>
        <taxon>Pezizomycotina</taxon>
        <taxon>Leotiomycetes</taxon>
        <taxon>Helotiales</taxon>
        <taxon>Sclerotiniaceae</taxon>
        <taxon>Monilinia</taxon>
    </lineage>
</organism>
<dbReference type="OrthoDB" id="10050400at2759"/>
<dbReference type="PANTHER" id="PTHR28142:SF1">
    <property type="entry name" value="MITOCHONDRIAL INNER MEMBRANE I-AAA PROTEASE SUPERCOMPLEX SUBUNIT MGR3-RELATED"/>
    <property type="match status" value="1"/>
</dbReference>
<dbReference type="CDD" id="cd24145">
    <property type="entry name" value="Mgr3-like"/>
    <property type="match status" value="1"/>
</dbReference>
<dbReference type="Gene3D" id="1.25.40.10">
    <property type="entry name" value="Tetratricopeptide repeat domain"/>
    <property type="match status" value="1"/>
</dbReference>
<proteinExistence type="predicted"/>
<gene>
    <name evidence="3" type="ORF">DSL72_006364</name>
</gene>
<dbReference type="AlphaFoldDB" id="A0A8A3PNI7"/>
<dbReference type="Proteomes" id="UP000672032">
    <property type="component" value="Chromosome 7"/>
</dbReference>
<dbReference type="GO" id="GO:0031942">
    <property type="term" value="C:i-AAA complex"/>
    <property type="evidence" value="ECO:0007669"/>
    <property type="project" value="TreeGrafter"/>
</dbReference>
<protein>
    <recommendedName>
        <fullName evidence="5">TPR domain-containing protein</fullName>
    </recommendedName>
</protein>
<feature type="compositionally biased region" description="Low complexity" evidence="1">
    <location>
        <begin position="14"/>
        <end position="28"/>
    </location>
</feature>
<dbReference type="GO" id="GO:0006515">
    <property type="term" value="P:protein quality control for misfolded or incompletely synthesized proteins"/>
    <property type="evidence" value="ECO:0007669"/>
    <property type="project" value="TreeGrafter"/>
</dbReference>
<accession>A0A8A3PNI7</accession>
<dbReference type="PANTHER" id="PTHR28142">
    <property type="entry name" value="MITOCHONDRIAL INNER MEMBRANE I-AAA PROTEASE SUPERCOMPLEX SUBUNIT MGR3-RELATED"/>
    <property type="match status" value="1"/>
</dbReference>
<sequence>MFTPRFASSLGFASRVQAPRPSRPAAPRNPISCRAQPQRCHSTRSRPKINRSQGSFSRNVKILFKAHPYSMAGATIAIGFGVFCVGYINWWYKNYIIDGFKAFPEPVAKQLRKALYYTNMSLEPKNAIKYYKEALRVADEMGMDPFSDEYLGIKISVCVLLERVHAYDKAIGVYEIMRDDCGKWMEQLGDLERNIGKRTRVLRRMVEISVKIADLYNGEYVLQPDKAEESLVYAVEIILKEQMRRQKEGVRPGEEVWLSDEEMGGTFETLANHYESTNKHHLAAPLFLQAIALSIPATCHTAILMNNLSISLAQQNPQSEPGQPIITRSQQIENARAWATKSLEICAKISPPERTEECDIGCVVATHNLGEFAEMDGNIQEARRRYEEARSLASAIGFKEGEAQSEERLAKIIGNTEIINKA</sequence>
<dbReference type="EMBL" id="CP063411">
    <property type="protein sequence ID" value="QSZ36484.1"/>
    <property type="molecule type" value="Genomic_DNA"/>
</dbReference>
<keyword evidence="2" id="KW-0472">Membrane</keyword>
<dbReference type="InterPro" id="IPR011990">
    <property type="entry name" value="TPR-like_helical_dom_sf"/>
</dbReference>
<feature type="region of interest" description="Disordered" evidence="1">
    <location>
        <begin position="14"/>
        <end position="52"/>
    </location>
</feature>
<dbReference type="FunFam" id="1.25.40.10:FF:002665">
    <property type="entry name" value="Uncharacterized protein"/>
    <property type="match status" value="1"/>
</dbReference>
<keyword evidence="2" id="KW-0812">Transmembrane</keyword>
<dbReference type="InterPro" id="IPR040201">
    <property type="entry name" value="Mrg3-like"/>
</dbReference>
<evidence type="ECO:0000256" key="2">
    <source>
        <dbReference type="SAM" id="Phobius"/>
    </source>
</evidence>
<evidence type="ECO:0000313" key="3">
    <source>
        <dbReference type="EMBL" id="QSZ36484.1"/>
    </source>
</evidence>
<feature type="transmembrane region" description="Helical" evidence="2">
    <location>
        <begin position="71"/>
        <end position="92"/>
    </location>
</feature>
<keyword evidence="4" id="KW-1185">Reference proteome</keyword>
<keyword evidence="2" id="KW-1133">Transmembrane helix</keyword>
<evidence type="ECO:0008006" key="5">
    <source>
        <dbReference type="Google" id="ProtNLM"/>
    </source>
</evidence>